<evidence type="ECO:0000256" key="2">
    <source>
        <dbReference type="SAM" id="MobiDB-lite"/>
    </source>
</evidence>
<feature type="coiled-coil region" evidence="1">
    <location>
        <begin position="28"/>
        <end position="138"/>
    </location>
</feature>
<dbReference type="EMBL" id="CP111014">
    <property type="protein sequence ID" value="WAQ99564.1"/>
    <property type="molecule type" value="Genomic_DNA"/>
</dbReference>
<reference evidence="3" key="1">
    <citation type="submission" date="2022-11" db="EMBL/GenBank/DDBJ databases">
        <title>Centuries of genome instability and evolution in soft-shell clam transmissible cancer (bioRxiv).</title>
        <authorList>
            <person name="Hart S.F.M."/>
            <person name="Yonemitsu M.A."/>
            <person name="Giersch R.M."/>
            <person name="Beal B.F."/>
            <person name="Arriagada G."/>
            <person name="Davis B.W."/>
            <person name="Ostrander E.A."/>
            <person name="Goff S.P."/>
            <person name="Metzger M.J."/>
        </authorList>
    </citation>
    <scope>NUCLEOTIDE SEQUENCE</scope>
    <source>
        <strain evidence="3">MELC-2E11</strain>
        <tissue evidence="3">Siphon/mantle</tissue>
    </source>
</reference>
<keyword evidence="4" id="KW-1185">Reference proteome</keyword>
<evidence type="ECO:0000313" key="4">
    <source>
        <dbReference type="Proteomes" id="UP001164746"/>
    </source>
</evidence>
<gene>
    <name evidence="3" type="ORF">MAR_023937</name>
</gene>
<name>A0ABY7DQ79_MYAAR</name>
<sequence>MMTSESVEKTLDTFQCMFNEIKAIPLQLEKLQSENLQLSKDVDKLKDANRNAAAHKHKLKETQAEVEELRMEKDMLQEKVDYLNKQAEELKKNRQKARGETSEFGDRRYREQQLQDQLKEANTQINDIQHELEETKLRYILHEECQCLKDVYDFCQTKSLEQLQSIKQAMLIKDTSSGREIPSLRLKKYLDCRKEVGEESGKAVLEFTVDYMKRMNEHKPNDRRPPLSLSKVSKTLENAYQSRGINQYGSSKATGFNESSRNHAYHFESSYLGYRQSDDDTDRSILGGQSPTRRSNMYGITDQDMDDFFFYRKRWSDDHDMARSCMGKERYDRCREYYYKTCVKLAHPSETDSQLDNIAGVSSSATFSSKFNTTCQADLSINSTFKMPKSECHVCTNPTWLLKTKRC</sequence>
<proteinExistence type="predicted"/>
<organism evidence="3 4">
    <name type="scientific">Mya arenaria</name>
    <name type="common">Soft-shell clam</name>
    <dbReference type="NCBI Taxonomy" id="6604"/>
    <lineage>
        <taxon>Eukaryota</taxon>
        <taxon>Metazoa</taxon>
        <taxon>Spiralia</taxon>
        <taxon>Lophotrochozoa</taxon>
        <taxon>Mollusca</taxon>
        <taxon>Bivalvia</taxon>
        <taxon>Autobranchia</taxon>
        <taxon>Heteroconchia</taxon>
        <taxon>Euheterodonta</taxon>
        <taxon>Imparidentia</taxon>
        <taxon>Neoheterodontei</taxon>
        <taxon>Myida</taxon>
        <taxon>Myoidea</taxon>
        <taxon>Myidae</taxon>
        <taxon>Mya</taxon>
    </lineage>
</organism>
<evidence type="ECO:0000313" key="3">
    <source>
        <dbReference type="EMBL" id="WAQ99564.1"/>
    </source>
</evidence>
<protein>
    <recommendedName>
        <fullName evidence="5">RH2 domain-containing protein</fullName>
    </recommendedName>
</protein>
<feature type="region of interest" description="Disordered" evidence="2">
    <location>
        <begin position="275"/>
        <end position="297"/>
    </location>
</feature>
<keyword evidence="1" id="KW-0175">Coiled coil</keyword>
<evidence type="ECO:0000256" key="1">
    <source>
        <dbReference type="SAM" id="Coils"/>
    </source>
</evidence>
<accession>A0ABY7DQ79</accession>
<evidence type="ECO:0008006" key="5">
    <source>
        <dbReference type="Google" id="ProtNLM"/>
    </source>
</evidence>
<dbReference type="Proteomes" id="UP001164746">
    <property type="component" value="Chromosome 3"/>
</dbReference>